<feature type="compositionally biased region" description="Polar residues" evidence="1">
    <location>
        <begin position="90"/>
        <end position="102"/>
    </location>
</feature>
<evidence type="ECO:0000313" key="2">
    <source>
        <dbReference type="EMBL" id="CAD8823473.1"/>
    </source>
</evidence>
<sequence>MFSRKRSSLRIVNEEGLGSTTSRTDEEPDARRSSFFRNISRKSKIGVVSDADTSRETKSFGNLDSSPSLSRSEGAPVSPKPSSRVGFSLPRNSSRKALNSDNNLRKENSESSPPVLSRNKSSLTQSAISADSARDPNEGGSFRSFHSSKSRKNVFQVIDSAEKTSFVSKLKYEELMLDLEDTLLAQHGTHFVRKKNVIHFEVPLKKSVLHGEIKVIELIGECRAEFRKKAVDKDTDYWTFVEYFRRFERELREREPDAVVAKRTIRETYREQKLAQQEKEMRDKAMEVERKMIRNQPNAEPAKESEYERLQKIFSIQPSGDESMSYSLDGREESNKRDVSALNAQAFKRDEDDMFAELEKELVDIHVEE</sequence>
<dbReference type="AlphaFoldDB" id="A0A7S1EU30"/>
<feature type="compositionally biased region" description="Polar residues" evidence="1">
    <location>
        <begin position="59"/>
        <end position="71"/>
    </location>
</feature>
<proteinExistence type="predicted"/>
<feature type="compositionally biased region" description="Polar residues" evidence="1">
    <location>
        <begin position="110"/>
        <end position="129"/>
    </location>
</feature>
<protein>
    <submittedName>
        <fullName evidence="2">Uncharacterized protein</fullName>
    </submittedName>
</protein>
<evidence type="ECO:0000256" key="1">
    <source>
        <dbReference type="SAM" id="MobiDB-lite"/>
    </source>
</evidence>
<feature type="compositionally biased region" description="Basic and acidic residues" evidence="1">
    <location>
        <begin position="329"/>
        <end position="338"/>
    </location>
</feature>
<feature type="region of interest" description="Disordered" evidence="1">
    <location>
        <begin position="1"/>
        <end position="146"/>
    </location>
</feature>
<gene>
    <name evidence="2" type="ORF">TOLI1172_LOCUS7871</name>
</gene>
<feature type="compositionally biased region" description="Basic and acidic residues" evidence="1">
    <location>
        <begin position="23"/>
        <end position="32"/>
    </location>
</feature>
<name>A0A7S1EU30_9RHOD</name>
<organism evidence="2">
    <name type="scientific">Timspurckia oligopyrenoides</name>
    <dbReference type="NCBI Taxonomy" id="708627"/>
    <lineage>
        <taxon>Eukaryota</taxon>
        <taxon>Rhodophyta</taxon>
        <taxon>Bangiophyceae</taxon>
        <taxon>Porphyridiales</taxon>
        <taxon>Porphyridiaceae</taxon>
        <taxon>Timspurckia</taxon>
    </lineage>
</organism>
<dbReference type="EMBL" id="HBFP01010934">
    <property type="protein sequence ID" value="CAD8823473.1"/>
    <property type="molecule type" value="Transcribed_RNA"/>
</dbReference>
<accession>A0A7S1EU30</accession>
<feature type="region of interest" description="Disordered" evidence="1">
    <location>
        <begin position="318"/>
        <end position="338"/>
    </location>
</feature>
<reference evidence="2" key="1">
    <citation type="submission" date="2021-01" db="EMBL/GenBank/DDBJ databases">
        <authorList>
            <person name="Corre E."/>
            <person name="Pelletier E."/>
            <person name="Niang G."/>
            <person name="Scheremetjew M."/>
            <person name="Finn R."/>
            <person name="Kale V."/>
            <person name="Holt S."/>
            <person name="Cochrane G."/>
            <person name="Meng A."/>
            <person name="Brown T."/>
            <person name="Cohen L."/>
        </authorList>
    </citation>
    <scope>NUCLEOTIDE SEQUENCE</scope>
    <source>
        <strain evidence="2">CCMP3278</strain>
    </source>
</reference>